<dbReference type="EMBL" id="JBHTJS010000042">
    <property type="protein sequence ID" value="MFD1008798.1"/>
    <property type="molecule type" value="Genomic_DNA"/>
</dbReference>
<name>A0ABW3KKE5_9GAMM</name>
<keyword evidence="3" id="KW-1185">Reference proteome</keyword>
<gene>
    <name evidence="2" type="ORF">ACFQ1C_11585</name>
</gene>
<protein>
    <recommendedName>
        <fullName evidence="1">Elongation factor P C-terminal domain-containing protein</fullName>
    </recommendedName>
</protein>
<proteinExistence type="predicted"/>
<dbReference type="SMART" id="SM00841">
    <property type="entry name" value="Elong-fact-P_C"/>
    <property type="match status" value="1"/>
</dbReference>
<dbReference type="SUPFAM" id="SSF50249">
    <property type="entry name" value="Nucleic acid-binding proteins"/>
    <property type="match status" value="1"/>
</dbReference>
<evidence type="ECO:0000313" key="2">
    <source>
        <dbReference type="EMBL" id="MFD1008798.1"/>
    </source>
</evidence>
<sequence length="58" mass="6506">MDIVIIDTAPELKGASASVRTKLANFDSRLTISVPEHLKIGDKVRIYTTDKRYVSRTD</sequence>
<dbReference type="InterPro" id="IPR015365">
    <property type="entry name" value="Elong-fact-P_C"/>
</dbReference>
<accession>A0ABW3KKE5</accession>
<feature type="domain" description="Elongation factor P C-terminal" evidence="1">
    <location>
        <begin position="1"/>
        <end position="56"/>
    </location>
</feature>
<dbReference type="InterPro" id="IPR012340">
    <property type="entry name" value="NA-bd_OB-fold"/>
</dbReference>
<dbReference type="Pfam" id="PF09285">
    <property type="entry name" value="Elong-fact-P_C"/>
    <property type="match status" value="1"/>
</dbReference>
<organism evidence="2 3">
    <name type="scientific">Oceanisphaera ostreae</name>
    <dbReference type="NCBI Taxonomy" id="914151"/>
    <lineage>
        <taxon>Bacteria</taxon>
        <taxon>Pseudomonadati</taxon>
        <taxon>Pseudomonadota</taxon>
        <taxon>Gammaproteobacteria</taxon>
        <taxon>Aeromonadales</taxon>
        <taxon>Aeromonadaceae</taxon>
        <taxon>Oceanisphaera</taxon>
    </lineage>
</organism>
<comment type="caution">
    <text evidence="2">The sequence shown here is derived from an EMBL/GenBank/DDBJ whole genome shotgun (WGS) entry which is preliminary data.</text>
</comment>
<evidence type="ECO:0000313" key="3">
    <source>
        <dbReference type="Proteomes" id="UP001597048"/>
    </source>
</evidence>
<evidence type="ECO:0000259" key="1">
    <source>
        <dbReference type="SMART" id="SM00841"/>
    </source>
</evidence>
<dbReference type="Gene3D" id="2.40.50.140">
    <property type="entry name" value="Nucleic acid-binding proteins"/>
    <property type="match status" value="1"/>
</dbReference>
<dbReference type="Proteomes" id="UP001597048">
    <property type="component" value="Unassembled WGS sequence"/>
</dbReference>
<dbReference type="RefSeq" id="WP_379558777.1">
    <property type="nucleotide sequence ID" value="NZ_JBHTJS010000042.1"/>
</dbReference>
<reference evidence="3" key="1">
    <citation type="journal article" date="2019" name="Int. J. Syst. Evol. Microbiol.">
        <title>The Global Catalogue of Microorganisms (GCM) 10K type strain sequencing project: providing services to taxonomists for standard genome sequencing and annotation.</title>
        <authorList>
            <consortium name="The Broad Institute Genomics Platform"/>
            <consortium name="The Broad Institute Genome Sequencing Center for Infectious Disease"/>
            <person name="Wu L."/>
            <person name="Ma J."/>
        </authorList>
    </citation>
    <scope>NUCLEOTIDE SEQUENCE [LARGE SCALE GENOMIC DNA]</scope>
    <source>
        <strain evidence="3">CCUG 60525</strain>
    </source>
</reference>